<gene>
    <name evidence="9" type="primary">LOC107773157</name>
</gene>
<keyword evidence="4" id="KW-0804">Transcription</keyword>
<dbReference type="InterPro" id="IPR045843">
    <property type="entry name" value="IND-like"/>
</dbReference>
<reference evidence="9" key="2">
    <citation type="submission" date="2025-08" db="UniProtKB">
        <authorList>
            <consortium name="RefSeq"/>
        </authorList>
    </citation>
    <scope>IDENTIFICATION</scope>
    <source>
        <tissue evidence="9">Leaf</tissue>
    </source>
</reference>
<keyword evidence="2" id="KW-0805">Transcription regulation</keyword>
<feature type="region of interest" description="Disordered" evidence="6">
    <location>
        <begin position="176"/>
        <end position="281"/>
    </location>
</feature>
<dbReference type="SMART" id="SM00353">
    <property type="entry name" value="HLH"/>
    <property type="match status" value="1"/>
</dbReference>
<evidence type="ECO:0000313" key="8">
    <source>
        <dbReference type="Proteomes" id="UP000790787"/>
    </source>
</evidence>
<evidence type="ECO:0000256" key="2">
    <source>
        <dbReference type="ARBA" id="ARBA00023015"/>
    </source>
</evidence>
<accession>A0A1S3Y813</accession>
<dbReference type="OrthoDB" id="651283at2759"/>
<proteinExistence type="predicted"/>
<evidence type="ECO:0000256" key="3">
    <source>
        <dbReference type="ARBA" id="ARBA00023125"/>
    </source>
</evidence>
<feature type="compositionally biased region" description="Basic and acidic residues" evidence="6">
    <location>
        <begin position="176"/>
        <end position="196"/>
    </location>
</feature>
<dbReference type="PROSITE" id="PS50888">
    <property type="entry name" value="BHLH"/>
    <property type="match status" value="1"/>
</dbReference>
<protein>
    <submittedName>
        <fullName evidence="9">Transcription factor bHLH84-like</fullName>
    </submittedName>
    <submittedName>
        <fullName evidence="9">Uncharacterized protein LOC107773157</fullName>
    </submittedName>
</protein>
<dbReference type="InterPro" id="IPR011598">
    <property type="entry name" value="bHLH_dom"/>
</dbReference>
<comment type="subcellular location">
    <subcellularLocation>
        <location evidence="1">Nucleus</location>
    </subcellularLocation>
</comment>
<name>A0A1S3Y813_TOBAC</name>
<evidence type="ECO:0000256" key="4">
    <source>
        <dbReference type="ARBA" id="ARBA00023163"/>
    </source>
</evidence>
<dbReference type="CDD" id="cd11454">
    <property type="entry name" value="bHLH_AtIND_like"/>
    <property type="match status" value="1"/>
</dbReference>
<feature type="domain" description="BHLH" evidence="7">
    <location>
        <begin position="272"/>
        <end position="321"/>
    </location>
</feature>
<dbReference type="Proteomes" id="UP000790787">
    <property type="component" value="Chromosome 15"/>
</dbReference>
<dbReference type="Pfam" id="PF00010">
    <property type="entry name" value="HLH"/>
    <property type="match status" value="1"/>
</dbReference>
<dbReference type="OMA" id="TDFYMMG"/>
<evidence type="ECO:0000256" key="5">
    <source>
        <dbReference type="ARBA" id="ARBA00023242"/>
    </source>
</evidence>
<evidence type="ECO:0000256" key="1">
    <source>
        <dbReference type="ARBA" id="ARBA00004123"/>
    </source>
</evidence>
<organism evidence="8 9">
    <name type="scientific">Nicotiana tabacum</name>
    <name type="common">Common tobacco</name>
    <dbReference type="NCBI Taxonomy" id="4097"/>
    <lineage>
        <taxon>Eukaryota</taxon>
        <taxon>Viridiplantae</taxon>
        <taxon>Streptophyta</taxon>
        <taxon>Embryophyta</taxon>
        <taxon>Tracheophyta</taxon>
        <taxon>Spermatophyta</taxon>
        <taxon>Magnoliopsida</taxon>
        <taxon>eudicotyledons</taxon>
        <taxon>Gunneridae</taxon>
        <taxon>Pentapetalae</taxon>
        <taxon>asterids</taxon>
        <taxon>lamiids</taxon>
        <taxon>Solanales</taxon>
        <taxon>Solanaceae</taxon>
        <taxon>Nicotianoideae</taxon>
        <taxon>Nicotianeae</taxon>
        <taxon>Nicotiana</taxon>
    </lineage>
</organism>
<feature type="compositionally biased region" description="Polar residues" evidence="6">
    <location>
        <begin position="211"/>
        <end position="232"/>
    </location>
</feature>
<sequence length="351" mass="40088">MESVGTFFDEECQSLSRMFFTENSDFLFQLQCDHPSALTWHDQEANKNVTDNTNIEGSFYSSPSHTFNSNIEYFSQENSNDSRGSDGMFFLNNTSHEYLQHYNGVTNLLQVTNNHPDESTDFYMMGHKNLENSSVNPAFQDDDFMKEMVSLKDDIGKEMLLKRKLHEVELQSVAEDQKLEETKNPKKSKVSREGPKNKKSAQPKVKKNHKNIQINNEEVGDQQETNNAANCKSGQSISSCSSEEDSNASQELNTNSDTKSNFNSKTRASRGTATDPQSLYARRRREKINERLKILQNLVPNGTKVDISTMLEEAVQYVKFLQLQIKLLSSDDMWMYAPIAYNGMEMDLSHT</sequence>
<dbReference type="KEGG" id="nta:107773157"/>
<dbReference type="GO" id="GO:0000981">
    <property type="term" value="F:DNA-binding transcription factor activity, RNA polymerase II-specific"/>
    <property type="evidence" value="ECO:0000318"/>
    <property type="project" value="GO_Central"/>
</dbReference>
<keyword evidence="8" id="KW-1185">Reference proteome</keyword>
<dbReference type="RefSeq" id="XP_016448094.1">
    <property type="nucleotide sequence ID" value="XM_016592608.2"/>
</dbReference>
<evidence type="ECO:0000256" key="6">
    <source>
        <dbReference type="SAM" id="MobiDB-lite"/>
    </source>
</evidence>
<dbReference type="PANTHER" id="PTHR16223:SF274">
    <property type="entry name" value="TRANSCRIPTION FACTOR BHLH84"/>
    <property type="match status" value="1"/>
</dbReference>
<dbReference type="RefSeq" id="XP_016448094.1">
    <property type="nucleotide sequence ID" value="XM_016592608.1"/>
</dbReference>
<feature type="compositionally biased region" description="Polar residues" evidence="6">
    <location>
        <begin position="250"/>
        <end position="277"/>
    </location>
</feature>
<evidence type="ECO:0000313" key="9">
    <source>
        <dbReference type="RefSeq" id="XP_016448094.1"/>
    </source>
</evidence>
<evidence type="ECO:0000259" key="7">
    <source>
        <dbReference type="PROSITE" id="PS50888"/>
    </source>
</evidence>
<keyword evidence="3" id="KW-0238">DNA-binding</keyword>
<feature type="compositionally biased region" description="Basic residues" evidence="6">
    <location>
        <begin position="197"/>
        <end position="210"/>
    </location>
</feature>
<dbReference type="PaxDb" id="4097-A0A1S3Y813"/>
<dbReference type="GO" id="GO:0046983">
    <property type="term" value="F:protein dimerization activity"/>
    <property type="evidence" value="ECO:0007669"/>
    <property type="project" value="InterPro"/>
</dbReference>
<dbReference type="InterPro" id="IPR036638">
    <property type="entry name" value="HLH_DNA-bd_sf"/>
</dbReference>
<dbReference type="PANTHER" id="PTHR16223">
    <property type="entry name" value="TRANSCRIPTION FACTOR BHLH83-RELATED"/>
    <property type="match status" value="1"/>
</dbReference>
<dbReference type="FunFam" id="4.10.280.10:FF:000022">
    <property type="entry name" value="Basic helix-loop-helix transcription factor"/>
    <property type="match status" value="1"/>
</dbReference>
<dbReference type="SUPFAM" id="SSF47459">
    <property type="entry name" value="HLH, helix-loop-helix DNA-binding domain"/>
    <property type="match status" value="1"/>
</dbReference>
<dbReference type="GO" id="GO:0048766">
    <property type="term" value="P:root hair initiation"/>
    <property type="evidence" value="ECO:0007669"/>
    <property type="project" value="UniProtKB-ARBA"/>
</dbReference>
<dbReference type="GO" id="GO:0000978">
    <property type="term" value="F:RNA polymerase II cis-regulatory region sequence-specific DNA binding"/>
    <property type="evidence" value="ECO:0000318"/>
    <property type="project" value="GO_Central"/>
</dbReference>
<dbReference type="GO" id="GO:0005634">
    <property type="term" value="C:nucleus"/>
    <property type="evidence" value="ECO:0000318"/>
    <property type="project" value="GO_Central"/>
</dbReference>
<dbReference type="GeneID" id="107773157"/>
<dbReference type="Gene3D" id="4.10.280.10">
    <property type="entry name" value="Helix-loop-helix DNA-binding domain"/>
    <property type="match status" value="1"/>
</dbReference>
<reference evidence="8" key="1">
    <citation type="journal article" date="2014" name="Nat. Commun.">
        <title>The tobacco genome sequence and its comparison with those of tomato and potato.</title>
        <authorList>
            <person name="Sierro N."/>
            <person name="Battey J.N."/>
            <person name="Ouadi S."/>
            <person name="Bakaher N."/>
            <person name="Bovet L."/>
            <person name="Willig A."/>
            <person name="Goepfert S."/>
            <person name="Peitsch M.C."/>
            <person name="Ivanov N.V."/>
        </authorList>
    </citation>
    <scope>NUCLEOTIDE SEQUENCE [LARGE SCALE GENOMIC DNA]</scope>
</reference>
<dbReference type="GO" id="GO:0006357">
    <property type="term" value="P:regulation of transcription by RNA polymerase II"/>
    <property type="evidence" value="ECO:0000318"/>
    <property type="project" value="GO_Central"/>
</dbReference>
<dbReference type="STRING" id="4097.A0A1S3Y813"/>
<dbReference type="AlphaFoldDB" id="A0A1S3Y813"/>
<keyword evidence="5" id="KW-0539">Nucleus</keyword>